<evidence type="ECO:0000313" key="2">
    <source>
        <dbReference type="Proteomes" id="UP000075304"/>
    </source>
</evidence>
<comment type="caution">
    <text evidence="1">The sequence shown here is derived from an EMBL/GenBank/DDBJ whole genome shotgun (WGS) entry which is preliminary data.</text>
</comment>
<gene>
    <name evidence="1" type="ORF">B4099_2322</name>
</gene>
<organism evidence="1 2">
    <name type="scientific">Heyndrickxia coagulans</name>
    <name type="common">Weizmannia coagulans</name>
    <dbReference type="NCBI Taxonomy" id="1398"/>
    <lineage>
        <taxon>Bacteria</taxon>
        <taxon>Bacillati</taxon>
        <taxon>Bacillota</taxon>
        <taxon>Bacilli</taxon>
        <taxon>Bacillales</taxon>
        <taxon>Bacillaceae</taxon>
        <taxon>Heyndrickxia</taxon>
    </lineage>
</organism>
<protein>
    <submittedName>
        <fullName evidence="1">Uncharacterized protein</fullName>
    </submittedName>
</protein>
<reference evidence="1 2" key="1">
    <citation type="submission" date="2016-01" db="EMBL/GenBank/DDBJ databases">
        <title>Genome Sequences of Twelve Sporeforming Bacillus Species Isolated from Foods.</title>
        <authorList>
            <person name="Berendsen E.M."/>
            <person name="Wells-Bennik M.H."/>
            <person name="Krawcyk A.O."/>
            <person name="De Jong A."/>
            <person name="Holsappel S."/>
            <person name="Eijlander R.T."/>
            <person name="Kuipers O.P."/>
        </authorList>
    </citation>
    <scope>NUCLEOTIDE SEQUENCE [LARGE SCALE GENOMIC DNA]</scope>
    <source>
        <strain evidence="1 2">B4099</strain>
    </source>
</reference>
<proteinExistence type="predicted"/>
<dbReference type="Proteomes" id="UP000075304">
    <property type="component" value="Unassembled WGS sequence"/>
</dbReference>
<name>A0A150KIN9_HEYCO</name>
<sequence length="55" mass="6161">MRCAALLDVKSRIRWESATQRVAKGMQRGVNGREYAANRLQKQYGLRQPGEGSAP</sequence>
<evidence type="ECO:0000313" key="1">
    <source>
        <dbReference type="EMBL" id="KYC72921.1"/>
    </source>
</evidence>
<dbReference type="AlphaFoldDB" id="A0A150KIN9"/>
<dbReference type="EMBL" id="LQYI01000014">
    <property type="protein sequence ID" value="KYC72921.1"/>
    <property type="molecule type" value="Genomic_DNA"/>
</dbReference>
<accession>A0A150KIN9</accession>